<protein>
    <submittedName>
        <fullName evidence="1">Uncharacterized protein</fullName>
    </submittedName>
</protein>
<comment type="caution">
    <text evidence="1">The sequence shown here is derived from an EMBL/GenBank/DDBJ whole genome shotgun (WGS) entry which is preliminary data.</text>
</comment>
<accession>A0A645FDV9</accession>
<proteinExistence type="predicted"/>
<name>A0A645FDV9_9ZZZZ</name>
<gene>
    <name evidence="1" type="ORF">SDC9_159903</name>
</gene>
<organism evidence="1">
    <name type="scientific">bioreactor metagenome</name>
    <dbReference type="NCBI Taxonomy" id="1076179"/>
    <lineage>
        <taxon>unclassified sequences</taxon>
        <taxon>metagenomes</taxon>
        <taxon>ecological metagenomes</taxon>
    </lineage>
</organism>
<evidence type="ECO:0000313" key="1">
    <source>
        <dbReference type="EMBL" id="MPN12585.1"/>
    </source>
</evidence>
<sequence length="77" mass="8584">MLVILQGPLIHHQHQFRLRDNGRFHAVGDHHIAHGAAPPFFLAIKRGKGYLVTFFDDHVAQDLAQEHNALAADAGKQ</sequence>
<reference evidence="1" key="1">
    <citation type="submission" date="2019-08" db="EMBL/GenBank/DDBJ databases">
        <authorList>
            <person name="Kucharzyk K."/>
            <person name="Murdoch R.W."/>
            <person name="Higgins S."/>
            <person name="Loffler F."/>
        </authorList>
    </citation>
    <scope>NUCLEOTIDE SEQUENCE</scope>
</reference>
<dbReference type="AlphaFoldDB" id="A0A645FDV9"/>
<dbReference type="EMBL" id="VSSQ01058961">
    <property type="protein sequence ID" value="MPN12585.1"/>
    <property type="molecule type" value="Genomic_DNA"/>
</dbReference>